<reference evidence="2 3" key="1">
    <citation type="journal article" date="2016" name="Int. J. Syst. Evol. Microbiol.">
        <title>Lysobacter erysipheiresistens sp. nov., an antagonist of powdery mildew, isolated from tobacco-cultivated soil.</title>
        <authorList>
            <person name="Xie B."/>
            <person name="Li T."/>
            <person name="Lin X."/>
            <person name="Wang C.J."/>
            <person name="Chen Y.J."/>
            <person name="Liu W.J."/>
            <person name="Zhao Z.W."/>
        </authorList>
    </citation>
    <scope>NUCLEOTIDE SEQUENCE [LARGE SCALE GENOMIC DNA]</scope>
    <source>
        <strain evidence="2 3">RS-LYSO-3</strain>
    </source>
</reference>
<dbReference type="Proteomes" id="UP001355056">
    <property type="component" value="Unassembled WGS sequence"/>
</dbReference>
<evidence type="ECO:0000313" key="3">
    <source>
        <dbReference type="Proteomes" id="UP001355056"/>
    </source>
</evidence>
<keyword evidence="3" id="KW-1185">Reference proteome</keyword>
<dbReference type="Pfam" id="PF06114">
    <property type="entry name" value="Peptidase_M78"/>
    <property type="match status" value="1"/>
</dbReference>
<sequence>MNQESNADPKLTIRLEHFVECQTAIDALFREAQRSTGADKAFRQFLDVGIRFSNLSVFNSMLVAIQRPGAVAVGSRIKWAGIGRTIKPGAPPLLILWPFGPVAYLYEYSDTEGDEIDGAQANLLFAEGQPPPTCLEHLIKAAGGYDIVVDYSDRLGPLSAGLAHAAISQAGRVQGKKPRPAWRILLNGNLDAPSTFATLAHELGHIYCGHLGEGPNAAWPGRRHLLGEAEQELEAEAVSHIVCQRNGIRTRSAEYLASHVNRVDLDRISIFSIYEAANRVESRTHRVAPGARKSMAQEPISFPELFPAI</sequence>
<feature type="domain" description="IrrE N-terminal-like" evidence="1">
    <location>
        <begin position="179"/>
        <end position="238"/>
    </location>
</feature>
<gene>
    <name evidence="2" type="ORF">SNE34_04065</name>
</gene>
<evidence type="ECO:0000259" key="1">
    <source>
        <dbReference type="Pfam" id="PF06114"/>
    </source>
</evidence>
<evidence type="ECO:0000313" key="2">
    <source>
        <dbReference type="EMBL" id="MEG3183188.1"/>
    </source>
</evidence>
<proteinExistence type="predicted"/>
<name>A0ABU7YW69_9GAMM</name>
<accession>A0ABU7YW69</accession>
<dbReference type="EMBL" id="JAXGFP010000002">
    <property type="protein sequence ID" value="MEG3183188.1"/>
    <property type="molecule type" value="Genomic_DNA"/>
</dbReference>
<organism evidence="2 3">
    <name type="scientific">Novilysobacter erysipheiresistens</name>
    <dbReference type="NCBI Taxonomy" id="1749332"/>
    <lineage>
        <taxon>Bacteria</taxon>
        <taxon>Pseudomonadati</taxon>
        <taxon>Pseudomonadota</taxon>
        <taxon>Gammaproteobacteria</taxon>
        <taxon>Lysobacterales</taxon>
        <taxon>Lysobacteraceae</taxon>
        <taxon>Novilysobacter</taxon>
    </lineage>
</organism>
<protein>
    <recommendedName>
        <fullName evidence="1">IrrE N-terminal-like domain-containing protein</fullName>
    </recommendedName>
</protein>
<comment type="caution">
    <text evidence="2">The sequence shown here is derived from an EMBL/GenBank/DDBJ whole genome shotgun (WGS) entry which is preliminary data.</text>
</comment>
<dbReference type="RefSeq" id="WP_332614973.1">
    <property type="nucleotide sequence ID" value="NZ_JAXGFP010000002.1"/>
</dbReference>
<dbReference type="InterPro" id="IPR010359">
    <property type="entry name" value="IrrE_HExxH"/>
</dbReference>